<dbReference type="AlphaFoldDB" id="A0A239GRF6"/>
<dbReference type="InterPro" id="IPR008969">
    <property type="entry name" value="CarboxyPept-like_regulatory"/>
</dbReference>
<accession>A0A239GRF6</accession>
<dbReference type="SUPFAM" id="SSF49464">
    <property type="entry name" value="Carboxypeptidase regulatory domain-like"/>
    <property type="match status" value="1"/>
</dbReference>
<dbReference type="Pfam" id="PF13715">
    <property type="entry name" value="CarbopepD_reg_2"/>
    <property type="match status" value="1"/>
</dbReference>
<reference evidence="1 2" key="1">
    <citation type="submission" date="2017-06" db="EMBL/GenBank/DDBJ databases">
        <authorList>
            <person name="Kim H.J."/>
            <person name="Triplett B.A."/>
        </authorList>
    </citation>
    <scope>NUCLEOTIDE SEQUENCE [LARGE SCALE GENOMIC DNA]</scope>
    <source>
        <strain evidence="1 2">DSM 19307</strain>
    </source>
</reference>
<dbReference type="PROSITE" id="PS51257">
    <property type="entry name" value="PROKAR_LIPOPROTEIN"/>
    <property type="match status" value="1"/>
</dbReference>
<organism evidence="1 2">
    <name type="scientific">Ekhidna lutea</name>
    <dbReference type="NCBI Taxonomy" id="447679"/>
    <lineage>
        <taxon>Bacteria</taxon>
        <taxon>Pseudomonadati</taxon>
        <taxon>Bacteroidota</taxon>
        <taxon>Cytophagia</taxon>
        <taxon>Cytophagales</taxon>
        <taxon>Reichenbachiellaceae</taxon>
        <taxon>Ekhidna</taxon>
    </lineage>
</organism>
<evidence type="ECO:0000313" key="2">
    <source>
        <dbReference type="Proteomes" id="UP000198393"/>
    </source>
</evidence>
<evidence type="ECO:0000313" key="1">
    <source>
        <dbReference type="EMBL" id="SNS71368.1"/>
    </source>
</evidence>
<keyword evidence="2" id="KW-1185">Reference proteome</keyword>
<protein>
    <submittedName>
        <fullName evidence="1">CarboxypepD_reg-like domain-containing protein</fullName>
    </submittedName>
</protein>
<gene>
    <name evidence="1" type="ORF">SAMN05421640_0960</name>
</gene>
<dbReference type="EMBL" id="FZPD01000002">
    <property type="protein sequence ID" value="SNS71368.1"/>
    <property type="molecule type" value="Genomic_DNA"/>
</dbReference>
<sequence length="467" mass="54459">MRASLFFVTTFIVLSCFCQFRKNDRISADFDNVPLEVIFDSLSAQTNYFFSYNSNLLPKGSLYYIKAENEPIDQFLSRLFVGTGLKYSFFKDQIILNYVEPEQVIKKKNFFTISGTVSDDTGQPLSSANIFLDGTTIGASSDIDGNYKLESIPPGYYNIVFSHVGYENAVYQISETNGGARIQNHKMELDLDQLEEVEVISNRIRRNENSWLAHYMVFKKEMIGLTEKADQCVIENPEVINFTYDSEANSLHAFAQYPLQIRNDALGYRVSYFLESFKKENDDLRFRGKMRFRNLEPLSGSEKREWKRNRKECYYGSFNHFKQTLIDGELKKAGFRIYHVRNLDNFEIRKEDELEASDILVFKGDHYELDFRNFLVIEYRKEKETENFLRNSGFANIFYADQISENGVLIKEPGHQISIIRLLRGSVRLDLSGEVMDRFGLTTYGYWSWERTADLVPINYDPKFDNL</sequence>
<proteinExistence type="predicted"/>
<dbReference type="Gene3D" id="2.60.40.1120">
    <property type="entry name" value="Carboxypeptidase-like, regulatory domain"/>
    <property type="match status" value="1"/>
</dbReference>
<name>A0A239GRF6_EKHLU</name>
<dbReference type="OrthoDB" id="1223654at2"/>
<dbReference type="RefSeq" id="WP_089355732.1">
    <property type="nucleotide sequence ID" value="NZ_FZPD01000002.1"/>
</dbReference>
<dbReference type="Proteomes" id="UP000198393">
    <property type="component" value="Unassembled WGS sequence"/>
</dbReference>